<dbReference type="SUPFAM" id="SSF52540">
    <property type="entry name" value="P-loop containing nucleoside triphosphate hydrolases"/>
    <property type="match status" value="1"/>
</dbReference>
<dbReference type="RefSeq" id="WP_119587153.1">
    <property type="nucleotide sequence ID" value="NZ_CAWODQ010000024.1"/>
</dbReference>
<comment type="caution">
    <text evidence="2">The sequence shown here is derived from an EMBL/GenBank/DDBJ whole genome shotgun (WGS) entry which is preliminary data.</text>
</comment>
<gene>
    <name evidence="2" type="ORF">D2V07_11720</name>
</gene>
<name>A0A418NS94_9SPHN</name>
<dbReference type="AlphaFoldDB" id="A0A418NS94"/>
<dbReference type="Proteomes" id="UP000286576">
    <property type="component" value="Unassembled WGS sequence"/>
</dbReference>
<dbReference type="Pfam" id="PF00270">
    <property type="entry name" value="DEAD"/>
    <property type="match status" value="1"/>
</dbReference>
<reference evidence="2 3" key="1">
    <citation type="submission" date="2018-08" db="EMBL/GenBank/DDBJ databases">
        <title>Erythrobacter zhengii sp.nov., a bacterium isolated from deep-sea sediment.</title>
        <authorList>
            <person name="Fang C."/>
            <person name="Wu Y.-H."/>
            <person name="Sun C."/>
            <person name="Wang H."/>
            <person name="Cheng H."/>
            <person name="Meng F.-X."/>
            <person name="Wang C.-S."/>
            <person name="Xu X.-W."/>
        </authorList>
    </citation>
    <scope>NUCLEOTIDE SEQUENCE [LARGE SCALE GENOMIC DNA]</scope>
    <source>
        <strain evidence="2 3">V18</strain>
    </source>
</reference>
<dbReference type="EMBL" id="QXFL01000004">
    <property type="protein sequence ID" value="RIV85960.1"/>
    <property type="molecule type" value="Genomic_DNA"/>
</dbReference>
<sequence>MKSEELFDWLVDEALSKEIEAITQITVALEIDNITEVDREDGERTCDWNRLLLAASILAKSQTRKHQEAALRIATAAISLSTEIEVRDAGAVLLEKLSNHRAAKLAEDRELVKANRNERLGFSMRLEALRREMEDSVLVETDGSWLTVNDFQQKLWSGATTEDTWVSASAQTASGKTFLILQWLNNYVRTSENRVAVYLAPTRALVTEIESELKTLLKDTENVSVHSILDEQDKKDQELLDLADLARKAVHRDYQLAPLVERGVPSESVDAYDRFVTIMERVNANVVPVFLPPGLIPLHSLIVVEWLKGYSLAAIIRNRIDYQKRNGRSYRLPNLIRETLEIVEQTARFKAPKYLSSYVDVLNYHLVEIERSDLIDEEFDIGVALEFGVSSKTLLSLMELGLSRMTAVELYEKIAQDDLDRDGCLSWIRRYSPEFEGMNIPNLIAKEVLEKVPLEDPSRS</sequence>
<keyword evidence="3" id="KW-1185">Reference proteome</keyword>
<dbReference type="Gene3D" id="3.40.50.300">
    <property type="entry name" value="P-loop containing nucleotide triphosphate hydrolases"/>
    <property type="match status" value="1"/>
</dbReference>
<proteinExistence type="predicted"/>
<feature type="domain" description="DEAD/DEAH-box helicase" evidence="1">
    <location>
        <begin position="151"/>
        <end position="237"/>
    </location>
</feature>
<dbReference type="GO" id="GO:0003676">
    <property type="term" value="F:nucleic acid binding"/>
    <property type="evidence" value="ECO:0007669"/>
    <property type="project" value="InterPro"/>
</dbReference>
<organism evidence="2 3">
    <name type="scientific">Aurantiacibacter zhengii</name>
    <dbReference type="NCBI Taxonomy" id="2307003"/>
    <lineage>
        <taxon>Bacteria</taxon>
        <taxon>Pseudomonadati</taxon>
        <taxon>Pseudomonadota</taxon>
        <taxon>Alphaproteobacteria</taxon>
        <taxon>Sphingomonadales</taxon>
        <taxon>Erythrobacteraceae</taxon>
        <taxon>Aurantiacibacter</taxon>
    </lineage>
</organism>
<dbReference type="GO" id="GO:0005524">
    <property type="term" value="F:ATP binding"/>
    <property type="evidence" value="ECO:0007669"/>
    <property type="project" value="InterPro"/>
</dbReference>
<dbReference type="InterPro" id="IPR011545">
    <property type="entry name" value="DEAD/DEAH_box_helicase_dom"/>
</dbReference>
<protein>
    <recommendedName>
        <fullName evidence="1">DEAD/DEAH-box helicase domain-containing protein</fullName>
    </recommendedName>
</protein>
<dbReference type="OrthoDB" id="9815222at2"/>
<accession>A0A418NS94</accession>
<evidence type="ECO:0000313" key="3">
    <source>
        <dbReference type="Proteomes" id="UP000286576"/>
    </source>
</evidence>
<evidence type="ECO:0000313" key="2">
    <source>
        <dbReference type="EMBL" id="RIV85960.1"/>
    </source>
</evidence>
<evidence type="ECO:0000259" key="1">
    <source>
        <dbReference type="Pfam" id="PF00270"/>
    </source>
</evidence>
<dbReference type="InterPro" id="IPR027417">
    <property type="entry name" value="P-loop_NTPase"/>
</dbReference>